<keyword evidence="9" id="KW-1185">Reference proteome</keyword>
<feature type="transmembrane region" description="Helical" evidence="6">
    <location>
        <begin position="189"/>
        <end position="211"/>
    </location>
</feature>
<dbReference type="GO" id="GO:0016020">
    <property type="term" value="C:membrane"/>
    <property type="evidence" value="ECO:0007669"/>
    <property type="project" value="UniProtKB-SubCell"/>
</dbReference>
<evidence type="ECO:0000256" key="1">
    <source>
        <dbReference type="ARBA" id="ARBA00004141"/>
    </source>
</evidence>
<evidence type="ECO:0000256" key="5">
    <source>
        <dbReference type="ARBA" id="ARBA00023136"/>
    </source>
</evidence>
<keyword evidence="5 6" id="KW-0472">Membrane</keyword>
<dbReference type="NCBIfam" id="TIGR01297">
    <property type="entry name" value="CDF"/>
    <property type="match status" value="1"/>
</dbReference>
<feature type="transmembrane region" description="Helical" evidence="6">
    <location>
        <begin position="9"/>
        <end position="31"/>
    </location>
</feature>
<name>A0A1G1T6A7_9BACT</name>
<gene>
    <name evidence="8" type="ORF">BEN48_13030</name>
</gene>
<evidence type="ECO:0000256" key="2">
    <source>
        <dbReference type="ARBA" id="ARBA00022448"/>
    </source>
</evidence>
<dbReference type="PANTHER" id="PTHR13414:SF9">
    <property type="entry name" value="PROTON-COUPLED ZINC ANTIPORTER SLC30A9, MITOCHONDRIAL"/>
    <property type="match status" value="1"/>
</dbReference>
<organism evidence="8 9">
    <name type="scientific">Hymenobacter glacialis</name>
    <dbReference type="NCBI Taxonomy" id="1908236"/>
    <lineage>
        <taxon>Bacteria</taxon>
        <taxon>Pseudomonadati</taxon>
        <taxon>Bacteroidota</taxon>
        <taxon>Cytophagia</taxon>
        <taxon>Cytophagales</taxon>
        <taxon>Hymenobacteraceae</taxon>
        <taxon>Hymenobacter</taxon>
    </lineage>
</organism>
<dbReference type="EMBL" id="MDZC01000050">
    <property type="protein sequence ID" value="OGX86399.1"/>
    <property type="molecule type" value="Genomic_DNA"/>
</dbReference>
<dbReference type="PANTHER" id="PTHR13414">
    <property type="entry name" value="HUEL-CATION TRANSPORTER"/>
    <property type="match status" value="1"/>
</dbReference>
<proteinExistence type="predicted"/>
<keyword evidence="4 6" id="KW-1133">Transmembrane helix</keyword>
<dbReference type="GO" id="GO:0008324">
    <property type="term" value="F:monoatomic cation transmembrane transporter activity"/>
    <property type="evidence" value="ECO:0007669"/>
    <property type="project" value="InterPro"/>
</dbReference>
<dbReference type="AlphaFoldDB" id="A0A1G1T6A7"/>
<dbReference type="Pfam" id="PF01545">
    <property type="entry name" value="Cation_efflux"/>
    <property type="match status" value="1"/>
</dbReference>
<feature type="transmembrane region" description="Helical" evidence="6">
    <location>
        <begin position="77"/>
        <end position="98"/>
    </location>
</feature>
<evidence type="ECO:0000256" key="6">
    <source>
        <dbReference type="SAM" id="Phobius"/>
    </source>
</evidence>
<dbReference type="InterPro" id="IPR002524">
    <property type="entry name" value="Cation_efflux"/>
</dbReference>
<dbReference type="OrthoDB" id="9806522at2"/>
<keyword evidence="2" id="KW-0813">Transport</keyword>
<feature type="transmembrane region" description="Helical" evidence="6">
    <location>
        <begin position="118"/>
        <end position="138"/>
    </location>
</feature>
<sequence length="315" mass="33757">MAGASSSKIVVYGAIVANLAIAVSKFVAAFFTGSAAMMSEGIHSLVDSGNGMLILLGMSRSTRPADAKHPFGYSKEIYFWTVIVAVLIFAVGGGMSLYKGYQYLKTPAPLTDPTWNYWVLGLAIIFEGVACTLAYREFRKTQGDYGFWQALRRSKDPAVFAILLEDLAALVGLAIALAGIYFGHLLNNLYFDGGASMLIGLLLVGMAVFMLNEAKGLLVGEGADESVLRDLETLARQDAAVEQLRTPLTMFLGPSDAVLALDISFRDQLTAVEVEEAVERLQTAIKAKYPVFQRIFIEASALTHHGAGSALPAAG</sequence>
<dbReference type="STRING" id="1908236.BEN48_13030"/>
<evidence type="ECO:0000259" key="7">
    <source>
        <dbReference type="Pfam" id="PF01545"/>
    </source>
</evidence>
<dbReference type="GO" id="GO:0006829">
    <property type="term" value="P:zinc ion transport"/>
    <property type="evidence" value="ECO:0007669"/>
    <property type="project" value="InterPro"/>
</dbReference>
<dbReference type="SUPFAM" id="SSF161111">
    <property type="entry name" value="Cation efflux protein transmembrane domain-like"/>
    <property type="match status" value="1"/>
</dbReference>
<evidence type="ECO:0000256" key="3">
    <source>
        <dbReference type="ARBA" id="ARBA00022692"/>
    </source>
</evidence>
<accession>A0A1G1T6A7</accession>
<dbReference type="RefSeq" id="WP_070733818.1">
    <property type="nucleotide sequence ID" value="NZ_MDZC01000050.1"/>
</dbReference>
<feature type="domain" description="Cation efflux protein transmembrane" evidence="7">
    <location>
        <begin position="14"/>
        <end position="216"/>
    </location>
</feature>
<feature type="transmembrane region" description="Helical" evidence="6">
    <location>
        <begin position="159"/>
        <end position="183"/>
    </location>
</feature>
<reference evidence="8 9" key="1">
    <citation type="submission" date="2016-08" db="EMBL/GenBank/DDBJ databases">
        <title>Hymenobacter coccineus sp. nov., Hymenobacter lapidarius sp. nov. and Hymenobacter glacialis sp. nov., isolated from Antarctic soil.</title>
        <authorList>
            <person name="Sedlacek I."/>
            <person name="Kralova S."/>
            <person name="Kyrova K."/>
            <person name="Maslanova I."/>
            <person name="Stankova E."/>
            <person name="Vrbovska V."/>
            <person name="Nemec M."/>
            <person name="Bartak M."/>
            <person name="Svec P."/>
            <person name="Busse H.-J."/>
            <person name="Pantucek R."/>
        </authorList>
    </citation>
    <scope>NUCLEOTIDE SEQUENCE [LARGE SCALE GENOMIC DNA]</scope>
    <source>
        <strain evidence="8 9">CCM 8648</strain>
    </source>
</reference>
<keyword evidence="3 6" id="KW-0812">Transmembrane</keyword>
<protein>
    <submittedName>
        <fullName evidence="8">Cation transporter</fullName>
    </submittedName>
</protein>
<comment type="caution">
    <text evidence="8">The sequence shown here is derived from an EMBL/GenBank/DDBJ whole genome shotgun (WGS) entry which is preliminary data.</text>
</comment>
<evidence type="ECO:0000256" key="4">
    <source>
        <dbReference type="ARBA" id="ARBA00022989"/>
    </source>
</evidence>
<dbReference type="InterPro" id="IPR058533">
    <property type="entry name" value="Cation_efflux_TM"/>
</dbReference>
<evidence type="ECO:0000313" key="9">
    <source>
        <dbReference type="Proteomes" id="UP000177791"/>
    </source>
</evidence>
<evidence type="ECO:0000313" key="8">
    <source>
        <dbReference type="EMBL" id="OGX86399.1"/>
    </source>
</evidence>
<dbReference type="InterPro" id="IPR027469">
    <property type="entry name" value="Cation_efflux_TMD_sf"/>
</dbReference>
<dbReference type="InterPro" id="IPR040177">
    <property type="entry name" value="SLC30A9"/>
</dbReference>
<dbReference type="Gene3D" id="1.20.1510.10">
    <property type="entry name" value="Cation efflux protein transmembrane domain"/>
    <property type="match status" value="1"/>
</dbReference>
<comment type="subcellular location">
    <subcellularLocation>
        <location evidence="1">Membrane</location>
        <topology evidence="1">Multi-pass membrane protein</topology>
    </subcellularLocation>
</comment>
<dbReference type="Proteomes" id="UP000177791">
    <property type="component" value="Unassembled WGS sequence"/>
</dbReference>